<dbReference type="Gene3D" id="1.10.472.10">
    <property type="entry name" value="Cyclin-like"/>
    <property type="match status" value="1"/>
</dbReference>
<dbReference type="PANTHER" id="PTHR22896">
    <property type="entry name" value="CDK5 AND ABL1 ENZYME SUBSTRATE 1"/>
    <property type="match status" value="1"/>
</dbReference>
<feature type="compositionally biased region" description="Pro residues" evidence="1">
    <location>
        <begin position="86"/>
        <end position="117"/>
    </location>
</feature>
<feature type="domain" description="Cyclin N-terminal" evidence="3">
    <location>
        <begin position="391"/>
        <end position="443"/>
    </location>
</feature>
<feature type="compositionally biased region" description="Low complexity" evidence="1">
    <location>
        <begin position="1"/>
        <end position="10"/>
    </location>
</feature>
<evidence type="ECO:0000313" key="5">
    <source>
        <dbReference type="Proteomes" id="UP000002494"/>
    </source>
</evidence>
<reference evidence="4" key="1">
    <citation type="submission" date="2024-01" db="EMBL/GenBank/DDBJ databases">
        <title>GRCr8: a new rat reference genome assembly contstructed from accurate long reads and long range scaffolding.</title>
        <authorList>
            <person name="Doris P.A."/>
            <person name="Kalbfleisch T."/>
            <person name="Li K."/>
            <person name="Howe K."/>
            <person name="Wood J."/>
        </authorList>
    </citation>
    <scope>NUCLEOTIDE SEQUENCE [LARGE SCALE GENOMIC DNA]</scope>
    <source>
        <strain evidence="4">Brown Norway</strain>
    </source>
</reference>
<dbReference type="CTD" id="81928"/>
<dbReference type="PANTHER" id="PTHR22896:SF3">
    <property type="entry name" value="CDK5 AND ABL1 ENZYME SUBSTRATE 2"/>
    <property type="match status" value="1"/>
</dbReference>
<evidence type="ECO:0000259" key="3">
    <source>
        <dbReference type="Pfam" id="PF00134"/>
    </source>
</evidence>
<keyword evidence="2" id="KW-1133">Transmembrane helix</keyword>
<evidence type="ECO:0000313" key="4">
    <source>
        <dbReference type="Ensembl" id="ENSRNOP00000089075.2"/>
    </source>
</evidence>
<keyword evidence="5" id="KW-1185">Reference proteome</keyword>
<dbReference type="InterPro" id="IPR012388">
    <property type="entry name" value="CABLES1/2"/>
</dbReference>
<feature type="region of interest" description="Disordered" evidence="1">
    <location>
        <begin position="1"/>
        <end position="140"/>
    </location>
</feature>
<proteinExistence type="predicted"/>
<dbReference type="RGD" id="1310089">
    <property type="gene designation" value="Cables2"/>
</dbReference>
<keyword evidence="2" id="KW-0812">Transmembrane</keyword>
<evidence type="ECO:0000256" key="1">
    <source>
        <dbReference type="SAM" id="MobiDB-lite"/>
    </source>
</evidence>
<accession>A0A8I6A922</accession>
<feature type="compositionally biased region" description="Basic residues" evidence="1">
    <location>
        <begin position="51"/>
        <end position="61"/>
    </location>
</feature>
<evidence type="ECO:0000313" key="6">
    <source>
        <dbReference type="RGD" id="1310089"/>
    </source>
</evidence>
<keyword evidence="2" id="KW-0472">Membrane</keyword>
<organism evidence="4 5">
    <name type="scientific">Rattus norvegicus</name>
    <name type="common">Rat</name>
    <dbReference type="NCBI Taxonomy" id="10116"/>
    <lineage>
        <taxon>Eukaryota</taxon>
        <taxon>Metazoa</taxon>
        <taxon>Chordata</taxon>
        <taxon>Craniata</taxon>
        <taxon>Vertebrata</taxon>
        <taxon>Euteleostomi</taxon>
        <taxon>Mammalia</taxon>
        <taxon>Eutheria</taxon>
        <taxon>Euarchontoglires</taxon>
        <taxon>Glires</taxon>
        <taxon>Rodentia</taxon>
        <taxon>Myomorpha</taxon>
        <taxon>Muroidea</taxon>
        <taxon>Muridae</taxon>
        <taxon>Murinae</taxon>
        <taxon>Rattus</taxon>
    </lineage>
</organism>
<dbReference type="AlphaFoldDB" id="A0A8I6A922"/>
<dbReference type="AGR" id="RGD:1310089"/>
<dbReference type="InterPro" id="IPR006671">
    <property type="entry name" value="Cyclin_N"/>
</dbReference>
<feature type="transmembrane region" description="Helical" evidence="2">
    <location>
        <begin position="580"/>
        <end position="600"/>
    </location>
</feature>
<sequence length="607" mass="65951">MQARRGQWAAARRRGAAAHSSMAAAAAGGAPGPAPGPARPAPAARNPPAVPRRRGDSRRRQAALFFLNNISLDGRPPSLGPGGEKPLPPPPPPTEAREAPAPPPAPPGGLPGLPARPAPQGLLSPTTAPASLGLDGQRQRRRVTSQRCSLEFLEDAVGCASVQRTKHASGSPRHKGLKKTHFIKNMRQYDTKNSRIVLICAKRSLCAAFSVLPYGEGLRISDLRVDSQKQRHPSGGGGGVSVSSEMVFELEGVELGADGKVVSYAKFLYPTNALVTHKNDSHGLLPQPRPSIPRAPPGSRHKPVPTKSTPAGTELGSDGGDAVEYNPNLLDDPQWPCGKHKRVLIFASYMTTVIEYVKPADLKKDMNETFREKFPHIKLTLSKIRSLKREMRNLSEECSLEPVTVSMAYVYFEKLALQGKLNKQNRKLCAGACVLLAAKISSDLRKSEVKQLIDVSVRSWRKGSGSTGRISLDLSSRCLWLWNWPCTSRRTKYYLTTDASPSSSSPEQCTPQGACFGRKASSLARALTSSVPVLPLVTALAPQSRAALSFPWKEALLLFWSVPHLHLEALLRVFLKQMNIVGLGLLFMCLRPAWFMLSILRSSFHFA</sequence>
<name>A0A8I6A922_RAT</name>
<feature type="compositionally biased region" description="Low complexity" evidence="1">
    <location>
        <begin position="17"/>
        <end position="28"/>
    </location>
</feature>
<reference evidence="4" key="2">
    <citation type="submission" date="2025-08" db="UniProtKB">
        <authorList>
            <consortium name="Ensembl"/>
        </authorList>
    </citation>
    <scope>IDENTIFICATION</scope>
    <source>
        <strain evidence="4">Brown Norway</strain>
    </source>
</reference>
<dbReference type="InterPro" id="IPR036915">
    <property type="entry name" value="Cyclin-like_sf"/>
</dbReference>
<dbReference type="FunCoup" id="A0A8I6A922">
    <property type="interactions" value="2122"/>
</dbReference>
<feature type="compositionally biased region" description="Pro residues" evidence="1">
    <location>
        <begin position="287"/>
        <end position="296"/>
    </location>
</feature>
<dbReference type="OrthoDB" id="5353095at2759"/>
<feature type="region of interest" description="Disordered" evidence="1">
    <location>
        <begin position="279"/>
        <end position="319"/>
    </location>
</feature>
<dbReference type="Pfam" id="PF00134">
    <property type="entry name" value="Cyclin_N"/>
    <property type="match status" value="1"/>
</dbReference>
<dbReference type="OMA" id="RIMMICA"/>
<evidence type="ECO:0000256" key="2">
    <source>
        <dbReference type="SAM" id="Phobius"/>
    </source>
</evidence>
<gene>
    <name evidence="4 6" type="primary">Cables2</name>
</gene>
<dbReference type="SUPFAM" id="SSF47954">
    <property type="entry name" value="Cyclin-like"/>
    <property type="match status" value="1"/>
</dbReference>
<protein>
    <submittedName>
        <fullName evidence="4">Cdk5 and Abl enzyme substrate 2</fullName>
    </submittedName>
</protein>
<dbReference type="Proteomes" id="UP000002494">
    <property type="component" value="Chromosome 3"/>
</dbReference>
<reference evidence="4" key="3">
    <citation type="submission" date="2025-09" db="UniProtKB">
        <authorList>
            <consortium name="Ensembl"/>
        </authorList>
    </citation>
    <scope>IDENTIFICATION</scope>
    <source>
        <strain evidence="4">Brown Norway</strain>
    </source>
</reference>
<dbReference type="Ensembl" id="ENSRNOT00000109809.2">
    <property type="protein sequence ID" value="ENSRNOP00000089075.2"/>
    <property type="gene ID" value="ENSRNOG00000051420.3"/>
</dbReference>
<dbReference type="GeneTree" id="ENSGT00400000022086"/>
<dbReference type="GO" id="GO:0051726">
    <property type="term" value="P:regulation of cell cycle"/>
    <property type="evidence" value="ECO:0007669"/>
    <property type="project" value="InterPro"/>
</dbReference>